<dbReference type="InterPro" id="IPR012000">
    <property type="entry name" value="Thiamin_PyroP_enz_cen_dom"/>
</dbReference>
<reference evidence="7 8" key="1">
    <citation type="submission" date="2019-11" db="EMBL/GenBank/DDBJ databases">
        <title>Whole-genome sequence of a the green, strictly anaerobic photosynthetic bacterium Heliobacillus mobilis DSM 6151.</title>
        <authorList>
            <person name="Kyndt J.A."/>
            <person name="Meyer T.E."/>
        </authorList>
    </citation>
    <scope>NUCLEOTIDE SEQUENCE [LARGE SCALE GENOMIC DNA]</scope>
    <source>
        <strain evidence="7 8">DSM 6151</strain>
    </source>
</reference>
<proteinExistence type="inferred from homology"/>
<sequence length="529" mass="57269">METVAQLILKVLLSLGTKRIYGVSGDAILPLMDAFSKQDAIRFISTAHETGAAFMACGEARVTGVPSVCVATEGPGALNFVNGVADAYRDGIPLLVLTGQVETGKLYSNAKQYIDQQALFLPITGMTTLLTRPESVVDVIKVAWQKALGDNTPCHISLPKDILLSPAPMAEVPTITPLAPPSIDGDILSIADLLTASERPMIIAGKAAWPFREKVYHLAKQLGAGIIPGQGARGVFSAQDQRVLSGLGEAHIPPSLRETDCVILMGASPYEYPFIPKEVPVIQIEPHLQQVEHSLRPIYAVGDIQSILDKLIERSGGKNPNPEWQKKLQASHKSFLDMIEAEIDDTGKGTSISVQQVFSLLNHMLPQESIIALDIGEFTHWFDRAFLSRGQQVIISEFWRSMGSGLPFGLGAQLACPEKRVFVLTGEGGLLMTLQEMVTAVRYALPVIVIIFNNGQYALEKHKMEKAAMEPFGVDVYSPDFAGIASACGALGLRVKTPEELSLAMERALQSDLFTVVDILVDESVPSFL</sequence>
<dbReference type="InterPro" id="IPR029061">
    <property type="entry name" value="THDP-binding"/>
</dbReference>
<dbReference type="RefSeq" id="WP_170291580.1">
    <property type="nucleotide sequence ID" value="NZ_WNKU01000001.1"/>
</dbReference>
<dbReference type="GO" id="GO:0000287">
    <property type="term" value="F:magnesium ion binding"/>
    <property type="evidence" value="ECO:0007669"/>
    <property type="project" value="InterPro"/>
</dbReference>
<feature type="domain" description="Thiamine pyrophosphate enzyme TPP-binding" evidence="5">
    <location>
        <begin position="374"/>
        <end position="519"/>
    </location>
</feature>
<dbReference type="InterPro" id="IPR029035">
    <property type="entry name" value="DHS-like_NAD/FAD-binding_dom"/>
</dbReference>
<evidence type="ECO:0000256" key="1">
    <source>
        <dbReference type="ARBA" id="ARBA00007812"/>
    </source>
</evidence>
<evidence type="ECO:0000259" key="6">
    <source>
        <dbReference type="Pfam" id="PF02776"/>
    </source>
</evidence>
<dbReference type="Pfam" id="PF00205">
    <property type="entry name" value="TPP_enzyme_M"/>
    <property type="match status" value="1"/>
</dbReference>
<keyword evidence="8" id="KW-1185">Reference proteome</keyword>
<feature type="domain" description="Thiamine pyrophosphate enzyme central" evidence="4">
    <location>
        <begin position="190"/>
        <end position="311"/>
    </location>
</feature>
<dbReference type="PANTHER" id="PTHR42981">
    <property type="entry name" value="PYRUVATE DEHYDROGENASE [UBIQUINONE]"/>
    <property type="match status" value="1"/>
</dbReference>
<dbReference type="AlphaFoldDB" id="A0A6I3SBX2"/>
<evidence type="ECO:0000313" key="7">
    <source>
        <dbReference type="EMBL" id="MTV47842.1"/>
    </source>
</evidence>
<feature type="domain" description="Thiamine pyrophosphate enzyme N-terminal TPP-binding" evidence="6">
    <location>
        <begin position="3"/>
        <end position="119"/>
    </location>
</feature>
<dbReference type="Pfam" id="PF02775">
    <property type="entry name" value="TPP_enzyme_C"/>
    <property type="match status" value="1"/>
</dbReference>
<comment type="caution">
    <text evidence="7">The sequence shown here is derived from an EMBL/GenBank/DDBJ whole genome shotgun (WGS) entry which is preliminary data.</text>
</comment>
<evidence type="ECO:0000313" key="8">
    <source>
        <dbReference type="Proteomes" id="UP000430670"/>
    </source>
</evidence>
<protein>
    <recommendedName>
        <fullName evidence="9">Thiamine pyrophosphate-binding protein</fullName>
    </recommendedName>
</protein>
<dbReference type="EMBL" id="WNKU01000001">
    <property type="protein sequence ID" value="MTV47842.1"/>
    <property type="molecule type" value="Genomic_DNA"/>
</dbReference>
<dbReference type="Gene3D" id="3.40.50.970">
    <property type="match status" value="2"/>
</dbReference>
<name>A0A6I3SBX2_HELMO</name>
<accession>A0A6I3SBX2</accession>
<dbReference type="InterPro" id="IPR012001">
    <property type="entry name" value="Thiamin_PyroP_enz_TPP-bd_dom"/>
</dbReference>
<dbReference type="PANTHER" id="PTHR42981:SF2">
    <property type="entry name" value="PYRUVATE DEHYDROGENASE [UBIQUINONE]"/>
    <property type="match status" value="1"/>
</dbReference>
<evidence type="ECO:0000259" key="4">
    <source>
        <dbReference type="Pfam" id="PF00205"/>
    </source>
</evidence>
<evidence type="ECO:0000256" key="2">
    <source>
        <dbReference type="ARBA" id="ARBA00023052"/>
    </source>
</evidence>
<evidence type="ECO:0000259" key="5">
    <source>
        <dbReference type="Pfam" id="PF02775"/>
    </source>
</evidence>
<organism evidence="7 8">
    <name type="scientific">Heliobacterium mobile</name>
    <name type="common">Heliobacillus mobilis</name>
    <dbReference type="NCBI Taxonomy" id="28064"/>
    <lineage>
        <taxon>Bacteria</taxon>
        <taxon>Bacillati</taxon>
        <taxon>Bacillota</taxon>
        <taxon>Clostridia</taxon>
        <taxon>Eubacteriales</taxon>
        <taxon>Heliobacteriaceae</taxon>
        <taxon>Heliobacterium</taxon>
    </lineage>
</organism>
<evidence type="ECO:0000256" key="3">
    <source>
        <dbReference type="RuleBase" id="RU362132"/>
    </source>
</evidence>
<keyword evidence="2 3" id="KW-0786">Thiamine pyrophosphate</keyword>
<dbReference type="InterPro" id="IPR011766">
    <property type="entry name" value="TPP_enzyme_TPP-bd"/>
</dbReference>
<dbReference type="FunFam" id="3.40.50.970:FF:000007">
    <property type="entry name" value="Acetolactate synthase"/>
    <property type="match status" value="1"/>
</dbReference>
<dbReference type="Proteomes" id="UP000430670">
    <property type="component" value="Unassembled WGS sequence"/>
</dbReference>
<dbReference type="InterPro" id="IPR047211">
    <property type="entry name" value="POXB-like"/>
</dbReference>
<comment type="similarity">
    <text evidence="1 3">Belongs to the TPP enzyme family.</text>
</comment>
<dbReference type="GO" id="GO:0030976">
    <property type="term" value="F:thiamine pyrophosphate binding"/>
    <property type="evidence" value="ECO:0007669"/>
    <property type="project" value="InterPro"/>
</dbReference>
<dbReference type="SUPFAM" id="SSF52467">
    <property type="entry name" value="DHS-like NAD/FAD-binding domain"/>
    <property type="match status" value="1"/>
</dbReference>
<dbReference type="SUPFAM" id="SSF52518">
    <property type="entry name" value="Thiamin diphosphate-binding fold (THDP-binding)"/>
    <property type="match status" value="2"/>
</dbReference>
<dbReference type="Pfam" id="PF02776">
    <property type="entry name" value="TPP_enzyme_N"/>
    <property type="match status" value="1"/>
</dbReference>
<dbReference type="Gene3D" id="3.40.50.1220">
    <property type="entry name" value="TPP-binding domain"/>
    <property type="match status" value="1"/>
</dbReference>
<evidence type="ECO:0008006" key="9">
    <source>
        <dbReference type="Google" id="ProtNLM"/>
    </source>
</evidence>
<dbReference type="GO" id="GO:0003824">
    <property type="term" value="F:catalytic activity"/>
    <property type="evidence" value="ECO:0007669"/>
    <property type="project" value="InterPro"/>
</dbReference>
<gene>
    <name evidence="7" type="ORF">GJ688_02435</name>
</gene>